<keyword evidence="3" id="KW-1185">Reference proteome</keyword>
<dbReference type="RefSeq" id="XP_028886202.1">
    <property type="nucleotide sequence ID" value="XM_029022544.1"/>
</dbReference>
<dbReference type="AlphaFoldDB" id="A0A1X0P5B6"/>
<proteinExistence type="predicted"/>
<comment type="caution">
    <text evidence="2">The sequence shown here is derived from an EMBL/GenBank/DDBJ whole genome shotgun (WGS) entry which is preliminary data.</text>
</comment>
<dbReference type="VEuPathDB" id="TriTrypDB:TM35_000043500"/>
<evidence type="ECO:0000313" key="2">
    <source>
        <dbReference type="EMBL" id="ORC92136.1"/>
    </source>
</evidence>
<protein>
    <submittedName>
        <fullName evidence="2">Uncharacterized protein</fullName>
    </submittedName>
</protein>
<feature type="region of interest" description="Disordered" evidence="1">
    <location>
        <begin position="1"/>
        <end position="51"/>
    </location>
</feature>
<dbReference type="OrthoDB" id="252536at2759"/>
<sequence>MSGALDGSGTGEEWAEDNGFFQEFAKEASSGISQRKRNRQAHLQDQEQREAALLAAAEEDEVTRKERADVARRQIAAKVLARASPREVQQALKKAKKSTSVSGKETEGKEQRSTAPIQKKKEKKQKRR</sequence>
<feature type="region of interest" description="Disordered" evidence="1">
    <location>
        <begin position="81"/>
        <end position="128"/>
    </location>
</feature>
<name>A0A1X0P5B6_9TRYP</name>
<feature type="compositionally biased region" description="Basic residues" evidence="1">
    <location>
        <begin position="118"/>
        <end position="128"/>
    </location>
</feature>
<accession>A0A1X0P5B6</accession>
<evidence type="ECO:0000256" key="1">
    <source>
        <dbReference type="SAM" id="MobiDB-lite"/>
    </source>
</evidence>
<organism evidence="2 3">
    <name type="scientific">Trypanosoma theileri</name>
    <dbReference type="NCBI Taxonomy" id="67003"/>
    <lineage>
        <taxon>Eukaryota</taxon>
        <taxon>Discoba</taxon>
        <taxon>Euglenozoa</taxon>
        <taxon>Kinetoplastea</taxon>
        <taxon>Metakinetoplastina</taxon>
        <taxon>Trypanosomatida</taxon>
        <taxon>Trypanosomatidae</taxon>
        <taxon>Trypanosoma</taxon>
    </lineage>
</organism>
<dbReference type="Proteomes" id="UP000192257">
    <property type="component" value="Unassembled WGS sequence"/>
</dbReference>
<reference evidence="2 3" key="1">
    <citation type="submission" date="2017-03" db="EMBL/GenBank/DDBJ databases">
        <title>An alternative strategy for trypanosome survival in the mammalian bloodstream revealed through genome and transcriptome analysis of the ubiquitous bovine parasite Trypanosoma (Megatrypanum) theileri.</title>
        <authorList>
            <person name="Kelly S."/>
            <person name="Ivens A."/>
            <person name="Mott A."/>
            <person name="O'Neill E."/>
            <person name="Emms D."/>
            <person name="Macleod O."/>
            <person name="Voorheis P."/>
            <person name="Matthews J."/>
            <person name="Matthews K."/>
            <person name="Carrington M."/>
        </authorList>
    </citation>
    <scope>NUCLEOTIDE SEQUENCE [LARGE SCALE GENOMIC DNA]</scope>
    <source>
        <strain evidence="2">Edinburgh</strain>
    </source>
</reference>
<feature type="compositionally biased region" description="Gly residues" evidence="1">
    <location>
        <begin position="1"/>
        <end position="10"/>
    </location>
</feature>
<evidence type="ECO:0000313" key="3">
    <source>
        <dbReference type="Proteomes" id="UP000192257"/>
    </source>
</evidence>
<dbReference type="GeneID" id="39982324"/>
<dbReference type="EMBL" id="NBCO01000004">
    <property type="protein sequence ID" value="ORC92136.1"/>
    <property type="molecule type" value="Genomic_DNA"/>
</dbReference>
<gene>
    <name evidence="2" type="ORF">TM35_000043500</name>
</gene>